<dbReference type="RefSeq" id="WP_160408843.1">
    <property type="nucleotide sequence ID" value="NZ_WSES01000003.1"/>
</dbReference>
<dbReference type="Proteomes" id="UP000443353">
    <property type="component" value="Unassembled WGS sequence"/>
</dbReference>
<dbReference type="Gene3D" id="1.20.1740.10">
    <property type="entry name" value="Amino acid/polyamine transporter I"/>
    <property type="match status" value="1"/>
</dbReference>
<dbReference type="PANTHER" id="PTHR42770:SF12">
    <property type="entry name" value="AMINO ACID TRANSPORTER"/>
    <property type="match status" value="1"/>
</dbReference>
<keyword evidence="2" id="KW-1003">Cell membrane</keyword>
<keyword evidence="4 6" id="KW-1133">Transmembrane helix</keyword>
<feature type="transmembrane region" description="Helical" evidence="6">
    <location>
        <begin position="279"/>
        <end position="300"/>
    </location>
</feature>
<evidence type="ECO:0000313" key="7">
    <source>
        <dbReference type="EMBL" id="MVW60699.1"/>
    </source>
</evidence>
<name>A0A7X3FZ38_9BURK</name>
<gene>
    <name evidence="7" type="ORF">GPY61_12240</name>
</gene>
<feature type="transmembrane region" description="Helical" evidence="6">
    <location>
        <begin position="84"/>
        <end position="105"/>
    </location>
</feature>
<feature type="transmembrane region" description="Helical" evidence="6">
    <location>
        <begin position="190"/>
        <end position="210"/>
    </location>
</feature>
<dbReference type="PANTHER" id="PTHR42770">
    <property type="entry name" value="AMINO ACID TRANSPORTER-RELATED"/>
    <property type="match status" value="1"/>
</dbReference>
<comment type="subcellular location">
    <subcellularLocation>
        <location evidence="1">Cell membrane</location>
        <topology evidence="1">Multi-pass membrane protein</topology>
    </subcellularLocation>
</comment>
<dbReference type="EMBL" id="WSES01000003">
    <property type="protein sequence ID" value="MVW60699.1"/>
    <property type="molecule type" value="Genomic_DNA"/>
</dbReference>
<dbReference type="PIRSF" id="PIRSF006060">
    <property type="entry name" value="AA_transporter"/>
    <property type="match status" value="1"/>
</dbReference>
<feature type="transmembrane region" description="Helical" evidence="6">
    <location>
        <begin position="125"/>
        <end position="144"/>
    </location>
</feature>
<dbReference type="Pfam" id="PF13520">
    <property type="entry name" value="AA_permease_2"/>
    <property type="match status" value="1"/>
</dbReference>
<sequence>METRQYSPPAAKTLGFFALFSIAIGVIVSQTSTVSLLQAVGIGGTGFFIAYGLAFLLSICNALSYAELALSLPQAGSISTYAEVTVGQFPAILAVFAGYVVPAIFGLPAELMLFDSVINQLFPGLMPNMGWALSLLGILVVLNLAGTDVFATTQQILTFVIVSFFLVVGLYVTGGLHAGAQPAAQVWQGFTVHTAIAPVAVLCFWTLIGCEYVTPMVEEARDPRRDLPRAMIIGLTCISAVNLLFAWGTAHVLPRAVLTASVTPHLDVVSAVFGHAGRIVFAVIALTASASLINAVLGAVPRMLHGMALNGQVFPLFKRVSRKRQVPVPALLFVAGCPVVGLVWARGDANNILPLTIAATICWMLVYLLAHVVLLVLRARRPDLARPFRTPFYPLPQLAAMAGIVYVIANSSPDPAMTRSIVLYSGSVIGVFGLVAAIWVKCFMKQRLFAAVPVPVAGDAIA</sequence>
<feature type="transmembrane region" description="Helical" evidence="6">
    <location>
        <begin position="39"/>
        <end position="63"/>
    </location>
</feature>
<feature type="transmembrane region" description="Helical" evidence="6">
    <location>
        <begin position="326"/>
        <end position="345"/>
    </location>
</feature>
<evidence type="ECO:0000313" key="8">
    <source>
        <dbReference type="Proteomes" id="UP000443353"/>
    </source>
</evidence>
<keyword evidence="8" id="KW-1185">Reference proteome</keyword>
<evidence type="ECO:0000256" key="6">
    <source>
        <dbReference type="SAM" id="Phobius"/>
    </source>
</evidence>
<feature type="transmembrane region" description="Helical" evidence="6">
    <location>
        <begin position="230"/>
        <end position="250"/>
    </location>
</feature>
<keyword evidence="5 6" id="KW-0472">Membrane</keyword>
<evidence type="ECO:0000256" key="1">
    <source>
        <dbReference type="ARBA" id="ARBA00004651"/>
    </source>
</evidence>
<feature type="transmembrane region" description="Helical" evidence="6">
    <location>
        <begin position="156"/>
        <end position="178"/>
    </location>
</feature>
<evidence type="ECO:0000256" key="4">
    <source>
        <dbReference type="ARBA" id="ARBA00022989"/>
    </source>
</evidence>
<organism evidence="7 8">
    <name type="scientific">Massilia cellulosiltytica</name>
    <dbReference type="NCBI Taxonomy" id="2683234"/>
    <lineage>
        <taxon>Bacteria</taxon>
        <taxon>Pseudomonadati</taxon>
        <taxon>Pseudomonadota</taxon>
        <taxon>Betaproteobacteria</taxon>
        <taxon>Burkholderiales</taxon>
        <taxon>Oxalobacteraceae</taxon>
        <taxon>Telluria group</taxon>
        <taxon>Massilia</taxon>
    </lineage>
</organism>
<accession>A0A7X3FZ38</accession>
<dbReference type="AlphaFoldDB" id="A0A7X3FZ38"/>
<feature type="transmembrane region" description="Helical" evidence="6">
    <location>
        <begin position="421"/>
        <end position="440"/>
    </location>
</feature>
<dbReference type="GO" id="GO:0022857">
    <property type="term" value="F:transmembrane transporter activity"/>
    <property type="evidence" value="ECO:0007669"/>
    <property type="project" value="InterPro"/>
</dbReference>
<evidence type="ECO:0000256" key="3">
    <source>
        <dbReference type="ARBA" id="ARBA00022692"/>
    </source>
</evidence>
<evidence type="ECO:0000256" key="5">
    <source>
        <dbReference type="ARBA" id="ARBA00023136"/>
    </source>
</evidence>
<feature type="transmembrane region" description="Helical" evidence="6">
    <location>
        <begin position="391"/>
        <end position="409"/>
    </location>
</feature>
<dbReference type="GO" id="GO:0005886">
    <property type="term" value="C:plasma membrane"/>
    <property type="evidence" value="ECO:0007669"/>
    <property type="project" value="UniProtKB-SubCell"/>
</dbReference>
<reference evidence="7 8" key="1">
    <citation type="submission" date="2019-12" db="EMBL/GenBank/DDBJ databases">
        <authorList>
            <person name="Li C."/>
            <person name="Zhao J."/>
        </authorList>
    </citation>
    <scope>NUCLEOTIDE SEQUENCE [LARGE SCALE GENOMIC DNA]</scope>
    <source>
        <strain evidence="7 8">NEAU-DD11</strain>
    </source>
</reference>
<protein>
    <submittedName>
        <fullName evidence="7">Amino acid permease</fullName>
    </submittedName>
</protein>
<dbReference type="InterPro" id="IPR050367">
    <property type="entry name" value="APC_superfamily"/>
</dbReference>
<feature type="transmembrane region" description="Helical" evidence="6">
    <location>
        <begin position="357"/>
        <end position="379"/>
    </location>
</feature>
<dbReference type="InterPro" id="IPR002293">
    <property type="entry name" value="AA/rel_permease1"/>
</dbReference>
<evidence type="ECO:0000256" key="2">
    <source>
        <dbReference type="ARBA" id="ARBA00022475"/>
    </source>
</evidence>
<keyword evidence="3 6" id="KW-0812">Transmembrane</keyword>
<proteinExistence type="predicted"/>
<comment type="caution">
    <text evidence="7">The sequence shown here is derived from an EMBL/GenBank/DDBJ whole genome shotgun (WGS) entry which is preliminary data.</text>
</comment>